<dbReference type="PRINTS" id="PR00465">
    <property type="entry name" value="EP450IV"/>
</dbReference>
<dbReference type="GO" id="GO:0005506">
    <property type="term" value="F:iron ion binding"/>
    <property type="evidence" value="ECO:0007669"/>
    <property type="project" value="InterPro"/>
</dbReference>
<evidence type="ECO:0008006" key="11">
    <source>
        <dbReference type="Google" id="ProtNLM"/>
    </source>
</evidence>
<evidence type="ECO:0000256" key="3">
    <source>
        <dbReference type="ARBA" id="ARBA00010617"/>
    </source>
</evidence>
<evidence type="ECO:0000313" key="9">
    <source>
        <dbReference type="EMBL" id="KAF5853703.1"/>
    </source>
</evidence>
<comment type="cofactor">
    <cofactor evidence="1 7">
        <name>heme</name>
        <dbReference type="ChEBI" id="CHEBI:30413"/>
    </cofactor>
</comment>
<dbReference type="InterPro" id="IPR017972">
    <property type="entry name" value="Cyt_P450_CS"/>
</dbReference>
<keyword evidence="4 7" id="KW-0479">Metal-binding</keyword>
<dbReference type="PANTHER" id="PTHR46206:SF7">
    <property type="entry name" value="P450, PUTATIVE (EUROFUNG)-RELATED"/>
    <property type="match status" value="1"/>
</dbReference>
<keyword evidence="8" id="KW-0503">Monooxygenase</keyword>
<dbReference type="InterPro" id="IPR036396">
    <property type="entry name" value="Cyt_P450_sf"/>
</dbReference>
<dbReference type="PANTHER" id="PTHR46206">
    <property type="entry name" value="CYTOCHROME P450"/>
    <property type="match status" value="1"/>
</dbReference>
<dbReference type="SUPFAM" id="SSF48264">
    <property type="entry name" value="Cytochrome P450"/>
    <property type="match status" value="1"/>
</dbReference>
<evidence type="ECO:0000256" key="1">
    <source>
        <dbReference type="ARBA" id="ARBA00001971"/>
    </source>
</evidence>
<keyword evidence="7 8" id="KW-0349">Heme</keyword>
<feature type="binding site" description="axial binding residue" evidence="7">
    <location>
        <position position="82"/>
    </location>
    <ligand>
        <name>heme</name>
        <dbReference type="ChEBI" id="CHEBI:30413"/>
    </ligand>
    <ligandPart>
        <name>Fe</name>
        <dbReference type="ChEBI" id="CHEBI:18248"/>
    </ligandPart>
</feature>
<evidence type="ECO:0000256" key="7">
    <source>
        <dbReference type="PIRSR" id="PIRSR602403-1"/>
    </source>
</evidence>
<keyword evidence="5 8" id="KW-0560">Oxidoreductase</keyword>
<dbReference type="EMBL" id="WNKQ01000001">
    <property type="protein sequence ID" value="KAF5853703.1"/>
    <property type="molecule type" value="Genomic_DNA"/>
</dbReference>
<dbReference type="OMA" id="AGTHIVC"/>
<dbReference type="AlphaFoldDB" id="A0A8H5ZN22"/>
<protein>
    <recommendedName>
        <fullName evidence="11">Cytochrome P450</fullName>
    </recommendedName>
</protein>
<comment type="pathway">
    <text evidence="2">Mycotoxin biosynthesis.</text>
</comment>
<dbReference type="Gene3D" id="1.10.630.10">
    <property type="entry name" value="Cytochrome P450"/>
    <property type="match status" value="1"/>
</dbReference>
<dbReference type="Proteomes" id="UP000624244">
    <property type="component" value="Unassembled WGS sequence"/>
</dbReference>
<evidence type="ECO:0000313" key="10">
    <source>
        <dbReference type="Proteomes" id="UP000624244"/>
    </source>
</evidence>
<gene>
    <name evidence="9" type="ORF">GGP41_006472</name>
</gene>
<evidence type="ECO:0000256" key="2">
    <source>
        <dbReference type="ARBA" id="ARBA00004685"/>
    </source>
</evidence>
<dbReference type="PROSITE" id="PS00086">
    <property type="entry name" value="CYTOCHROME_P450"/>
    <property type="match status" value="1"/>
</dbReference>
<dbReference type="GO" id="GO:0004497">
    <property type="term" value="F:monooxygenase activity"/>
    <property type="evidence" value="ECO:0007669"/>
    <property type="project" value="UniProtKB-KW"/>
</dbReference>
<comment type="similarity">
    <text evidence="3 8">Belongs to the cytochrome P450 family.</text>
</comment>
<sequence>MLRRVLKDITLSNGQYIPPGVMIEISSQAIYRDDQFYPDPEVFDGFRFYKARSIGKAADIARNQFITTNEENLAFGHGRHACPGRFFAALEIKMIMARFPLDYDIKMHNGQTERHPQIGMSRISIPYPVGQLLFKKRTAT</sequence>
<evidence type="ECO:0000256" key="5">
    <source>
        <dbReference type="ARBA" id="ARBA00023002"/>
    </source>
</evidence>
<dbReference type="InterPro" id="IPR002403">
    <property type="entry name" value="Cyt_P450_E_grp-IV"/>
</dbReference>
<dbReference type="Pfam" id="PF00067">
    <property type="entry name" value="p450"/>
    <property type="match status" value="1"/>
</dbReference>
<dbReference type="GO" id="GO:0016705">
    <property type="term" value="F:oxidoreductase activity, acting on paired donors, with incorporation or reduction of molecular oxygen"/>
    <property type="evidence" value="ECO:0007669"/>
    <property type="project" value="InterPro"/>
</dbReference>
<organism evidence="9 10">
    <name type="scientific">Cochliobolus sativus</name>
    <name type="common">Common root rot and spot blotch fungus</name>
    <name type="synonym">Bipolaris sorokiniana</name>
    <dbReference type="NCBI Taxonomy" id="45130"/>
    <lineage>
        <taxon>Eukaryota</taxon>
        <taxon>Fungi</taxon>
        <taxon>Dikarya</taxon>
        <taxon>Ascomycota</taxon>
        <taxon>Pezizomycotina</taxon>
        <taxon>Dothideomycetes</taxon>
        <taxon>Pleosporomycetidae</taxon>
        <taxon>Pleosporales</taxon>
        <taxon>Pleosporineae</taxon>
        <taxon>Pleosporaceae</taxon>
        <taxon>Bipolaris</taxon>
    </lineage>
</organism>
<comment type="caution">
    <text evidence="9">The sequence shown here is derived from an EMBL/GenBank/DDBJ whole genome shotgun (WGS) entry which is preliminary data.</text>
</comment>
<name>A0A8H5ZN22_COCSA</name>
<evidence type="ECO:0000256" key="6">
    <source>
        <dbReference type="ARBA" id="ARBA00023004"/>
    </source>
</evidence>
<proteinExistence type="inferred from homology"/>
<dbReference type="GO" id="GO:0020037">
    <property type="term" value="F:heme binding"/>
    <property type="evidence" value="ECO:0007669"/>
    <property type="project" value="InterPro"/>
</dbReference>
<accession>A0A8H5ZN22</accession>
<keyword evidence="6 7" id="KW-0408">Iron</keyword>
<dbReference type="InterPro" id="IPR001128">
    <property type="entry name" value="Cyt_P450"/>
</dbReference>
<evidence type="ECO:0000256" key="8">
    <source>
        <dbReference type="RuleBase" id="RU000461"/>
    </source>
</evidence>
<evidence type="ECO:0000256" key="4">
    <source>
        <dbReference type="ARBA" id="ARBA00022723"/>
    </source>
</evidence>
<reference evidence="9" key="1">
    <citation type="submission" date="2019-11" db="EMBL/GenBank/DDBJ databases">
        <title>Bipolaris sorokiniana Genome sequencing.</title>
        <authorList>
            <person name="Wang H."/>
        </authorList>
    </citation>
    <scope>NUCLEOTIDE SEQUENCE</scope>
</reference>